<evidence type="ECO:0000313" key="1">
    <source>
        <dbReference type="EMBL" id="MBF6301203.1"/>
    </source>
</evidence>
<dbReference type="RefSeq" id="WP_195132428.1">
    <property type="nucleotide sequence ID" value="NZ_JADLQX010000024.1"/>
</dbReference>
<organism evidence="1 2">
    <name type="scientific">Nocardia amamiensis</name>
    <dbReference type="NCBI Taxonomy" id="404578"/>
    <lineage>
        <taxon>Bacteria</taxon>
        <taxon>Bacillati</taxon>
        <taxon>Actinomycetota</taxon>
        <taxon>Actinomycetes</taxon>
        <taxon>Mycobacteriales</taxon>
        <taxon>Nocardiaceae</taxon>
        <taxon>Nocardia</taxon>
    </lineage>
</organism>
<dbReference type="EMBL" id="JADLQX010000024">
    <property type="protein sequence ID" value="MBF6301203.1"/>
    <property type="molecule type" value="Genomic_DNA"/>
</dbReference>
<protein>
    <submittedName>
        <fullName evidence="1">Uncharacterized protein</fullName>
    </submittedName>
</protein>
<evidence type="ECO:0000313" key="2">
    <source>
        <dbReference type="Proteomes" id="UP000702209"/>
    </source>
</evidence>
<accession>A0ABS0CZC5</accession>
<keyword evidence="2" id="KW-1185">Reference proteome</keyword>
<dbReference type="Proteomes" id="UP000702209">
    <property type="component" value="Unassembled WGS sequence"/>
</dbReference>
<name>A0ABS0CZC5_9NOCA</name>
<reference evidence="1 2" key="1">
    <citation type="submission" date="2020-10" db="EMBL/GenBank/DDBJ databases">
        <title>Identification of Nocardia species via Next-generation sequencing and recognition of intraspecies genetic diversity.</title>
        <authorList>
            <person name="Li P."/>
            <person name="Li P."/>
            <person name="Lu B."/>
        </authorList>
    </citation>
    <scope>NUCLEOTIDE SEQUENCE [LARGE SCALE GENOMIC DNA]</scope>
    <source>
        <strain evidence="1 2">BJ06-0157</strain>
    </source>
</reference>
<sequence length="106" mass="10672">MSINGDQPFSGSIAHAFVTDETQARVAFARLLETAAGLAARDEAVAIVVLAPPPPGVEADVAAYTAALHITSPYVYADAVSAMAQQWRAAADAQAGGAGGSGCARE</sequence>
<gene>
    <name evidence="1" type="ORF">IU459_27195</name>
</gene>
<comment type="caution">
    <text evidence="1">The sequence shown here is derived from an EMBL/GenBank/DDBJ whole genome shotgun (WGS) entry which is preliminary data.</text>
</comment>
<proteinExistence type="predicted"/>